<protein>
    <submittedName>
        <fullName evidence="1">Unannotated protein</fullName>
    </submittedName>
</protein>
<dbReference type="AlphaFoldDB" id="A0A6J6F337"/>
<proteinExistence type="predicted"/>
<sequence>MPAPETAYVLGHADDWADWTPAGCEEAADIIQQLVAQRDGLVTALSAASEEIAACAEIIKDDEAKAHARMWARKARAAIPA</sequence>
<dbReference type="EMBL" id="CAEZTT010000088">
    <property type="protein sequence ID" value="CAB4579268.1"/>
    <property type="molecule type" value="Genomic_DNA"/>
</dbReference>
<gene>
    <name evidence="1" type="ORF">UFOPK1726_00787</name>
</gene>
<evidence type="ECO:0000313" key="1">
    <source>
        <dbReference type="EMBL" id="CAB4579268.1"/>
    </source>
</evidence>
<accession>A0A6J6F337</accession>
<name>A0A6J6F337_9ZZZZ</name>
<organism evidence="1">
    <name type="scientific">freshwater metagenome</name>
    <dbReference type="NCBI Taxonomy" id="449393"/>
    <lineage>
        <taxon>unclassified sequences</taxon>
        <taxon>metagenomes</taxon>
        <taxon>ecological metagenomes</taxon>
    </lineage>
</organism>
<reference evidence="1" key="1">
    <citation type="submission" date="2020-05" db="EMBL/GenBank/DDBJ databases">
        <authorList>
            <person name="Chiriac C."/>
            <person name="Salcher M."/>
            <person name="Ghai R."/>
            <person name="Kavagutti S V."/>
        </authorList>
    </citation>
    <scope>NUCLEOTIDE SEQUENCE</scope>
</reference>